<keyword evidence="9" id="KW-1185">Reference proteome</keyword>
<feature type="coiled-coil region" evidence="5">
    <location>
        <begin position="904"/>
        <end position="956"/>
    </location>
</feature>
<keyword evidence="3 8" id="KW-0347">Helicase</keyword>
<comment type="caution">
    <text evidence="8">The sequence shown here is derived from an EMBL/GenBank/DDBJ whole genome shotgun (WGS) entry which is preliminary data.</text>
</comment>
<dbReference type="GO" id="GO:0005524">
    <property type="term" value="F:ATP binding"/>
    <property type="evidence" value="ECO:0007669"/>
    <property type="project" value="UniProtKB-KW"/>
</dbReference>
<dbReference type="SMART" id="SM00382">
    <property type="entry name" value="AAA"/>
    <property type="match status" value="3"/>
</dbReference>
<keyword evidence="3 8" id="KW-0378">Hydrolase</keyword>
<dbReference type="InterPro" id="IPR041679">
    <property type="entry name" value="DNA2/NAM7-like_C"/>
</dbReference>
<evidence type="ECO:0000256" key="6">
    <source>
        <dbReference type="SAM" id="MobiDB-lite"/>
    </source>
</evidence>
<evidence type="ECO:0000313" key="9">
    <source>
        <dbReference type="Proteomes" id="UP000178129"/>
    </source>
</evidence>
<dbReference type="GO" id="GO:0016887">
    <property type="term" value="F:ATP hydrolysis activity"/>
    <property type="evidence" value="ECO:0007669"/>
    <property type="project" value="InterPro"/>
</dbReference>
<name>A0A1E1K8C8_9HELO</name>
<dbReference type="CDD" id="cd00009">
    <property type="entry name" value="AAA"/>
    <property type="match status" value="1"/>
</dbReference>
<accession>A0A1E1K8C8</accession>
<dbReference type="InterPro" id="IPR027417">
    <property type="entry name" value="P-loop_NTPase"/>
</dbReference>
<evidence type="ECO:0000256" key="5">
    <source>
        <dbReference type="SAM" id="Coils"/>
    </source>
</evidence>
<dbReference type="InterPro" id="IPR003593">
    <property type="entry name" value="AAA+_ATPase"/>
</dbReference>
<dbReference type="InterPro" id="IPR050773">
    <property type="entry name" value="CbxX/CfxQ_RuBisCO_ESX"/>
</dbReference>
<reference evidence="9" key="1">
    <citation type="submission" date="2016-03" db="EMBL/GenBank/DDBJ databases">
        <authorList>
            <person name="Ploux O."/>
        </authorList>
    </citation>
    <scope>NUCLEOTIDE SEQUENCE [LARGE SCALE GENOMIC DNA]</scope>
    <source>
        <strain evidence="9">UK7</strain>
    </source>
</reference>
<feature type="domain" description="AAA+ ATPase" evidence="7">
    <location>
        <begin position="1018"/>
        <end position="1154"/>
    </location>
</feature>
<keyword evidence="5" id="KW-0175">Coiled coil</keyword>
<dbReference type="GO" id="GO:0004386">
    <property type="term" value="F:helicase activity"/>
    <property type="evidence" value="ECO:0007669"/>
    <property type="project" value="UniProtKB-KW"/>
</dbReference>
<dbReference type="InterPro" id="IPR000641">
    <property type="entry name" value="CbxX/CfxQ"/>
</dbReference>
<dbReference type="InParanoid" id="A0A1E1K8C8"/>
<comment type="similarity">
    <text evidence="1">Belongs to the CbxX/CfxQ family.</text>
</comment>
<evidence type="ECO:0000259" key="7">
    <source>
        <dbReference type="SMART" id="SM00382"/>
    </source>
</evidence>
<evidence type="ECO:0000256" key="4">
    <source>
        <dbReference type="ARBA" id="ARBA00022840"/>
    </source>
</evidence>
<dbReference type="Pfam" id="PF13086">
    <property type="entry name" value="AAA_11"/>
    <property type="match status" value="1"/>
</dbReference>
<dbReference type="Pfam" id="PF17866">
    <property type="entry name" value="AAA_lid_6"/>
    <property type="match status" value="1"/>
</dbReference>
<protein>
    <submittedName>
        <fullName evidence="8">Related to ECM32-DNA dependent ATPase/DNA helicase B</fullName>
    </submittedName>
</protein>
<evidence type="ECO:0000256" key="3">
    <source>
        <dbReference type="ARBA" id="ARBA00022806"/>
    </source>
</evidence>
<feature type="domain" description="AAA+ ATPase" evidence="7">
    <location>
        <begin position="1531"/>
        <end position="1668"/>
    </location>
</feature>
<dbReference type="PRINTS" id="PR00819">
    <property type="entry name" value="CBXCFQXSUPER"/>
</dbReference>
<feature type="compositionally biased region" description="Basic and acidic residues" evidence="6">
    <location>
        <begin position="1824"/>
        <end position="1848"/>
    </location>
</feature>
<dbReference type="EMBL" id="FJUW01000008">
    <property type="protein sequence ID" value="CZS94335.1"/>
    <property type="molecule type" value="Genomic_DNA"/>
</dbReference>
<dbReference type="PANTHER" id="PTHR43392:SF2">
    <property type="entry name" value="AAA-TYPE ATPASE FAMILY PROTEIN _ ANKYRIN REPEAT FAMILY PROTEIN"/>
    <property type="match status" value="1"/>
</dbReference>
<dbReference type="Pfam" id="PF13087">
    <property type="entry name" value="AAA_12"/>
    <property type="match status" value="1"/>
</dbReference>
<dbReference type="InterPro" id="IPR047187">
    <property type="entry name" value="SF1_C_Upf1"/>
</dbReference>
<dbReference type="Gene3D" id="3.40.50.300">
    <property type="entry name" value="P-loop containing nucleotide triphosphate hydrolases"/>
    <property type="match status" value="6"/>
</dbReference>
<dbReference type="PANTHER" id="PTHR43392">
    <property type="entry name" value="AAA-TYPE ATPASE FAMILY PROTEIN / ANKYRIN REPEAT FAMILY PROTEIN"/>
    <property type="match status" value="1"/>
</dbReference>
<dbReference type="Gene3D" id="1.10.8.60">
    <property type="match status" value="1"/>
</dbReference>
<dbReference type="Proteomes" id="UP000178129">
    <property type="component" value="Unassembled WGS sequence"/>
</dbReference>
<dbReference type="InterPro" id="IPR041677">
    <property type="entry name" value="DNA2/NAM7_AAA_11"/>
</dbReference>
<evidence type="ECO:0000313" key="8">
    <source>
        <dbReference type="EMBL" id="CZS94335.1"/>
    </source>
</evidence>
<evidence type="ECO:0000256" key="2">
    <source>
        <dbReference type="ARBA" id="ARBA00022741"/>
    </source>
</evidence>
<dbReference type="STRING" id="914237.A0A1E1K8C8"/>
<keyword evidence="2" id="KW-0547">Nucleotide-binding</keyword>
<gene>
    <name evidence="8" type="ORF">RCO7_10300</name>
</gene>
<dbReference type="InterPro" id="IPR041627">
    <property type="entry name" value="AAA_lid_6"/>
</dbReference>
<dbReference type="InterPro" id="IPR003959">
    <property type="entry name" value="ATPase_AAA_core"/>
</dbReference>
<dbReference type="FunFam" id="1.10.8.60:FF:000160">
    <property type="entry name" value="WGS project CABT00000000 data, contig 2.55"/>
    <property type="match status" value="1"/>
</dbReference>
<dbReference type="CDD" id="cd18808">
    <property type="entry name" value="SF1_C_Upf1"/>
    <property type="match status" value="1"/>
</dbReference>
<organism evidence="8 9">
    <name type="scientific">Rhynchosporium graminicola</name>
    <dbReference type="NCBI Taxonomy" id="2792576"/>
    <lineage>
        <taxon>Eukaryota</taxon>
        <taxon>Fungi</taxon>
        <taxon>Dikarya</taxon>
        <taxon>Ascomycota</taxon>
        <taxon>Pezizomycotina</taxon>
        <taxon>Leotiomycetes</taxon>
        <taxon>Helotiales</taxon>
        <taxon>Ploettnerulaceae</taxon>
        <taxon>Rhynchosporium</taxon>
    </lineage>
</organism>
<feature type="region of interest" description="Disordered" evidence="6">
    <location>
        <begin position="1746"/>
        <end position="1848"/>
    </location>
</feature>
<dbReference type="FunFam" id="3.40.50.300:FF:000216">
    <property type="entry name" value="Type VII secretion ATPase EccA"/>
    <property type="match status" value="3"/>
</dbReference>
<proteinExistence type="inferred from homology"/>
<dbReference type="SUPFAM" id="SSF52540">
    <property type="entry name" value="P-loop containing nucleoside triphosphate hydrolases"/>
    <property type="match status" value="4"/>
</dbReference>
<evidence type="ECO:0000256" key="1">
    <source>
        <dbReference type="ARBA" id="ARBA00010378"/>
    </source>
</evidence>
<feature type="domain" description="AAA+ ATPase" evidence="7">
    <location>
        <begin position="1254"/>
        <end position="1401"/>
    </location>
</feature>
<dbReference type="Pfam" id="PF00004">
    <property type="entry name" value="AAA"/>
    <property type="match status" value="3"/>
</dbReference>
<keyword evidence="4" id="KW-0067">ATP-binding</keyword>
<sequence>MPPNDNIDVMETAKSITNGGSFLASSSHETRVIGYKIQHFLKAKESSANTNPVNAGPGGRHDNDFVDYRKTAIFPTSDEFMSDTQPFYRPAREVVEADAADRIGIHLDNQFRLLREDMLAELRDDVYIATGKKKGRRSPVILQRLMLAGSECGEPKKWKQCAVKLHCGLGMEKFTKMSTAERKTYLKNNPRSLKHQSFGCLIQGDQIVAFAVLDRDEAGLLEDPPAITLKICGDDALKTFLLASKGTTQIDYIQVDTPFYAYEPVLQCLQDMKDIPLAYSLLGTTLDEASQTTLAIDSALIDLLRAKGTGKSFIGALITKAFYEHISETILVLSYTNHALDQFLEDLLDNGIPPQSIVRLGSKSTPRTAPLNLFERQKTSNFNKSRSGWEIVNNFESLVDVYRTELTIELKSFTQAGVSWKDILAYLEFSDDDDRFYPALLVPDEEDGMTRVGKGGKDIKPDYLYDRWARGEDAGIFEEQAAAHEEIWSMDTNSRLRRVKRWTTALLNEGATKVATLVSRYNRYQRRLAQALGERTAQTLKSMRVIGCTTTAAAKYASDLRNAALGIILVEEAGGILERHVLTALSAKTKQHILIGDHKQLRPKYSNHAISVEKGHGYDFNRSMFERLVLVNFPHTTLSKQHRMCPEISSLVRHLTYPSFQDAEKTLKRTPKSMPKSLQTVETQNRRLARLRLLRDRLMVDNDPVLNDLDSFDLVRAGLLSEASANVNKRPIKISTIDNYQGEESEIVIMSLTCSNEKGDIGFMYSPERLNVLLSRARSGLIMIGNAQTFLKSRNTDQAWTLFLHFMKEKGHIYDGLPVQCQQYPHKKFLLKITRDFDMECPDGGCSEPCGAQLGCGAYYCPSKCYQLYDHSKMECQVLIQFVCEQKHTSQRPCSKSQGPCAICAEADRQRERIRERNVQLDAARDTKRATYALQLEENQAEIDHQRRILQDHREDGNSARLLKQKRQDLANLKGTTKNEALDDLMGMIGLEDVKDNFLAIKLQVDTAVRQGLDMSSKRFGASLLGNPGTGKTTVARLYAKFLTSVGALSGSEFVETTGAALANDGVPGCIKKLETIQNNGGGALFIDEVYQLTSGGNLGGIAVLDFILAEVENMTGRVVFILAGYNKQMEKFFAHNPGFLSRFPHRFQFKDYKNHELLQILVYKMNQIYNNRMEVEDGPGGLFVRIVARRVSRGRGREGFGNAREIENTLSKIASRQANLIGLSAVKKSIQALFGTVQFNYRRELDEAPLVEYSLNKVFLGPPGTGKTTVVKMYGQVLADLGFLSDGEVVVKNPSDFVGNVLGASESTTKGILTSTVGKVLLIDEAYGLCGSLGESSTSDPYKTAVIDTIVAEVQSVPGDDRCVLLAGYKEQMEDMFQKVNPGLSRRFPLASAFVFQDFEDGDMAKILDLKLSNLVFTTTDMGKRAAMDVLRRARNRPNFGNAGEVDILLDYAKARQQQRLNEEQVSDDHSHFKPIDFDEDFDRGERADSNVGLLFRGVIGCETIISQLEGYQNTARELKAMDMDPREEIQFTFLFRGPPGTGKTSTARKMGKVFYDMGFLAKADVVECSATDLVASYVGQTGLKVQNVLENALGRVLFIDEAYRLAGDGFAKEAMDEIVDCLTKPKYARKLIVILAGYDDDMNRLMAQNPGLTIRFPEVIVFRGLDPTDCLNLLIQLMRGRQLDMRKNNKDLDLSIMEVPTLDFRHVTLDQFEILGRIANWANARDKPVAVVTEEHVRTVLESMISERGQRQQAAEVRPSPRIQNGQALPPPPRAATTSSSAMNISEEAENTQRVAKSLPPAAPANEFRRDSRVSDTVWEQLQRDKQAAKQKEEQDQKEAKRLREEARLQHEMERRAQEELLAKLENQRKALEEERRKEAKVQQQLRTLGICPAGYRWIK</sequence>